<organism evidence="3">
    <name type="scientific">uncultured Sulfurovum sp</name>
    <dbReference type="NCBI Taxonomy" id="269237"/>
    <lineage>
        <taxon>Bacteria</taxon>
        <taxon>Pseudomonadati</taxon>
        <taxon>Campylobacterota</taxon>
        <taxon>Epsilonproteobacteria</taxon>
        <taxon>Campylobacterales</taxon>
        <taxon>Sulfurovaceae</taxon>
        <taxon>Sulfurovum</taxon>
        <taxon>environmental samples</taxon>
    </lineage>
</organism>
<accession>A0A6S6S9L3</accession>
<dbReference type="CDD" id="cd00158">
    <property type="entry name" value="RHOD"/>
    <property type="match status" value="1"/>
</dbReference>
<dbReference type="Pfam" id="PF00581">
    <property type="entry name" value="Rhodanese"/>
    <property type="match status" value="1"/>
</dbReference>
<protein>
    <recommendedName>
        <fullName evidence="2">Rhodanese domain-containing protein</fullName>
    </recommendedName>
</protein>
<proteinExistence type="predicted"/>
<name>A0A6S6S9L3_9BACT</name>
<keyword evidence="1" id="KW-1133">Transmembrane helix</keyword>
<dbReference type="EMBL" id="CACVAR010000125">
    <property type="protein sequence ID" value="CAA6804473.1"/>
    <property type="molecule type" value="Genomic_DNA"/>
</dbReference>
<dbReference type="InterPro" id="IPR036873">
    <property type="entry name" value="Rhodanese-like_dom_sf"/>
</dbReference>
<dbReference type="PROSITE" id="PS50206">
    <property type="entry name" value="RHODANESE_3"/>
    <property type="match status" value="1"/>
</dbReference>
<dbReference type="InterPro" id="IPR050229">
    <property type="entry name" value="GlpE_sulfurtransferase"/>
</dbReference>
<dbReference type="SUPFAM" id="SSF52821">
    <property type="entry name" value="Rhodanese/Cell cycle control phosphatase"/>
    <property type="match status" value="1"/>
</dbReference>
<evidence type="ECO:0000256" key="1">
    <source>
        <dbReference type="SAM" id="Phobius"/>
    </source>
</evidence>
<dbReference type="InterPro" id="IPR001763">
    <property type="entry name" value="Rhodanese-like_dom"/>
</dbReference>
<dbReference type="PANTHER" id="PTHR43031:SF16">
    <property type="entry name" value="OXIDOREDUCTASE"/>
    <property type="match status" value="1"/>
</dbReference>
<dbReference type="SMART" id="SM00450">
    <property type="entry name" value="RHOD"/>
    <property type="match status" value="1"/>
</dbReference>
<keyword evidence="1" id="KW-0812">Transmembrane</keyword>
<evidence type="ECO:0000313" key="3">
    <source>
        <dbReference type="EMBL" id="CAA6804473.1"/>
    </source>
</evidence>
<sequence>MNDKFIDLIRWLLMAAMLIYFAYFKGWIFNNFENISPQQAHTLLEQSSDILLVDVRSKKKFTQYHIKNAMHIEMNELDSCKIDAQKVLIYSERGERSVQASRVLATRSFDVLNLEGGLVFWVRAGYELEKNN</sequence>
<dbReference type="AlphaFoldDB" id="A0A6S6S9L3"/>
<keyword evidence="1" id="KW-0472">Membrane</keyword>
<dbReference type="PANTHER" id="PTHR43031">
    <property type="entry name" value="FAD-DEPENDENT OXIDOREDUCTASE"/>
    <property type="match status" value="1"/>
</dbReference>
<reference evidence="3" key="1">
    <citation type="submission" date="2020-01" db="EMBL/GenBank/DDBJ databases">
        <authorList>
            <person name="Meier V. D."/>
            <person name="Meier V D."/>
        </authorList>
    </citation>
    <scope>NUCLEOTIDE SEQUENCE</scope>
    <source>
        <strain evidence="3">HLG_WM_MAG_03</strain>
    </source>
</reference>
<feature type="transmembrane region" description="Helical" evidence="1">
    <location>
        <begin position="12"/>
        <end position="29"/>
    </location>
</feature>
<feature type="domain" description="Rhodanese" evidence="2">
    <location>
        <begin position="46"/>
        <end position="130"/>
    </location>
</feature>
<dbReference type="Gene3D" id="3.40.250.10">
    <property type="entry name" value="Rhodanese-like domain"/>
    <property type="match status" value="1"/>
</dbReference>
<evidence type="ECO:0000259" key="2">
    <source>
        <dbReference type="PROSITE" id="PS50206"/>
    </source>
</evidence>
<gene>
    <name evidence="3" type="ORF">HELGO_WM13680</name>
</gene>